<reference evidence="3" key="1">
    <citation type="submission" date="2016-10" db="EMBL/GenBank/DDBJ databases">
        <authorList>
            <person name="Varghese N."/>
            <person name="Submissions S."/>
        </authorList>
    </citation>
    <scope>NUCLEOTIDE SEQUENCE [LARGE SCALE GENOMIC DNA]</scope>
    <source>
        <strain evidence="3">IBRC-M 10760</strain>
    </source>
</reference>
<keyword evidence="3" id="KW-1185">Reference proteome</keyword>
<organism evidence="2 3">
    <name type="scientific">Halorientalis regularis</name>
    <dbReference type="NCBI Taxonomy" id="660518"/>
    <lineage>
        <taxon>Archaea</taxon>
        <taxon>Methanobacteriati</taxon>
        <taxon>Methanobacteriota</taxon>
        <taxon>Stenosarchaea group</taxon>
        <taxon>Halobacteria</taxon>
        <taxon>Halobacteriales</taxon>
        <taxon>Haloarculaceae</taxon>
        <taxon>Halorientalis</taxon>
    </lineage>
</organism>
<dbReference type="RefSeq" id="WP_139171179.1">
    <property type="nucleotide sequence ID" value="NZ_FNBK01000019.1"/>
</dbReference>
<accession>A0A1G7SKB7</accession>
<dbReference type="AlphaFoldDB" id="A0A1G7SKB7"/>
<proteinExistence type="predicted"/>
<dbReference type="Proteomes" id="UP000199076">
    <property type="component" value="Unassembled WGS sequence"/>
</dbReference>
<dbReference type="EMBL" id="FNBK01000019">
    <property type="protein sequence ID" value="SDG23324.1"/>
    <property type="molecule type" value="Genomic_DNA"/>
</dbReference>
<protein>
    <submittedName>
        <fullName evidence="2">Uncharacterized protein</fullName>
    </submittedName>
</protein>
<evidence type="ECO:0000313" key="3">
    <source>
        <dbReference type="Proteomes" id="UP000199076"/>
    </source>
</evidence>
<evidence type="ECO:0000313" key="2">
    <source>
        <dbReference type="EMBL" id="SDG23324.1"/>
    </source>
</evidence>
<sequence length="356" mass="39581">MARALAVILGTVLSVSVILGGAMVGGLMLVSDGPSQTSEGQTASDSIATTRQPTIKRDTTDEPISTQSVPTADTPESVSTPKPDTTTSVPEVERTPFRLVPEDNKDENPDRKWFYEDFEWFADNPDNDDDGDYVRDEYEREVEGLIVGEKDSDGDTVPDGAELAGFPKRTIVAEGPPGNKFDADPQERDLVVDIVYSDSAIDRLSESDIEDLEEKWESFPSEYSIDAHIEVNENITFEGEYPQDFNIREAEEVFEEEYGSGSIHRMVVVTGFSNEDIGGRANLRGHISVVRHDVDYRQGVIIHELMHNIIGMPPNVEGCSPSPGHSCDGYLAEYTGDFEPKITDNIERWLKRDWEI</sequence>
<feature type="region of interest" description="Disordered" evidence="1">
    <location>
        <begin position="34"/>
        <end position="90"/>
    </location>
</feature>
<feature type="compositionally biased region" description="Polar residues" evidence="1">
    <location>
        <begin position="34"/>
        <end position="53"/>
    </location>
</feature>
<feature type="compositionally biased region" description="Polar residues" evidence="1">
    <location>
        <begin position="62"/>
        <end position="89"/>
    </location>
</feature>
<dbReference type="STRING" id="660518.SAMN05216218_1193"/>
<evidence type="ECO:0000256" key="1">
    <source>
        <dbReference type="SAM" id="MobiDB-lite"/>
    </source>
</evidence>
<name>A0A1G7SKB7_9EURY</name>
<gene>
    <name evidence="2" type="ORF">SAMN05216218_1193</name>
</gene>